<feature type="chain" id="PRO_5019210666" evidence="1">
    <location>
        <begin position="33"/>
        <end position="75"/>
    </location>
</feature>
<dbReference type="EMBL" id="QZWG01000007">
    <property type="protein sequence ID" value="RZC02794.1"/>
    <property type="molecule type" value="Genomic_DNA"/>
</dbReference>
<gene>
    <name evidence="2" type="ORF">D0Y65_017752</name>
</gene>
<accession>A0A445JW94</accession>
<dbReference type="Proteomes" id="UP000289340">
    <property type="component" value="Chromosome 7"/>
</dbReference>
<keyword evidence="3" id="KW-1185">Reference proteome</keyword>
<proteinExistence type="predicted"/>
<feature type="non-terminal residue" evidence="2">
    <location>
        <position position="1"/>
    </location>
</feature>
<protein>
    <submittedName>
        <fullName evidence="2">Uncharacterized protein</fullName>
    </submittedName>
</protein>
<feature type="signal peptide" evidence="1">
    <location>
        <begin position="1"/>
        <end position="32"/>
    </location>
</feature>
<comment type="caution">
    <text evidence="2">The sequence shown here is derived from an EMBL/GenBank/DDBJ whole genome shotgun (WGS) entry which is preliminary data.</text>
</comment>
<name>A0A445JW94_GLYSO</name>
<reference evidence="2 3" key="1">
    <citation type="submission" date="2018-09" db="EMBL/GenBank/DDBJ databases">
        <title>A high-quality reference genome of wild soybean provides a powerful tool to mine soybean genomes.</title>
        <authorList>
            <person name="Xie M."/>
            <person name="Chung C.Y.L."/>
            <person name="Li M.-W."/>
            <person name="Wong F.-L."/>
            <person name="Chan T.-F."/>
            <person name="Lam H.-M."/>
        </authorList>
    </citation>
    <scope>NUCLEOTIDE SEQUENCE [LARGE SCALE GENOMIC DNA]</scope>
    <source>
        <strain evidence="3">cv. W05</strain>
        <tissue evidence="2">Hypocotyl of etiolated seedlings</tissue>
    </source>
</reference>
<sequence length="75" mass="8561">FKMVTPEKSTVKFAILFLMIIFASDMCMKLEARNVVTLRCHSDDNCEYLCPDCGCKCIDTWCTCPRDPPAFTNNN</sequence>
<evidence type="ECO:0000313" key="3">
    <source>
        <dbReference type="Proteomes" id="UP000289340"/>
    </source>
</evidence>
<evidence type="ECO:0000313" key="2">
    <source>
        <dbReference type="EMBL" id="RZC02794.1"/>
    </source>
</evidence>
<dbReference type="AlphaFoldDB" id="A0A445JW94"/>
<organism evidence="2 3">
    <name type="scientific">Glycine soja</name>
    <name type="common">Wild soybean</name>
    <dbReference type="NCBI Taxonomy" id="3848"/>
    <lineage>
        <taxon>Eukaryota</taxon>
        <taxon>Viridiplantae</taxon>
        <taxon>Streptophyta</taxon>
        <taxon>Embryophyta</taxon>
        <taxon>Tracheophyta</taxon>
        <taxon>Spermatophyta</taxon>
        <taxon>Magnoliopsida</taxon>
        <taxon>eudicotyledons</taxon>
        <taxon>Gunneridae</taxon>
        <taxon>Pentapetalae</taxon>
        <taxon>rosids</taxon>
        <taxon>fabids</taxon>
        <taxon>Fabales</taxon>
        <taxon>Fabaceae</taxon>
        <taxon>Papilionoideae</taxon>
        <taxon>50 kb inversion clade</taxon>
        <taxon>NPAAA clade</taxon>
        <taxon>indigoferoid/millettioid clade</taxon>
        <taxon>Phaseoleae</taxon>
        <taxon>Glycine</taxon>
        <taxon>Glycine subgen. Soja</taxon>
    </lineage>
</organism>
<keyword evidence="1" id="KW-0732">Signal</keyword>
<evidence type="ECO:0000256" key="1">
    <source>
        <dbReference type="SAM" id="SignalP"/>
    </source>
</evidence>